<evidence type="ECO:0000256" key="3">
    <source>
        <dbReference type="SAM" id="SignalP"/>
    </source>
</evidence>
<dbReference type="EMBL" id="CP028913">
    <property type="protein sequence ID" value="AWB96275.1"/>
    <property type="molecule type" value="Genomic_DNA"/>
</dbReference>
<evidence type="ECO:0000313" key="5">
    <source>
        <dbReference type="Proteomes" id="UP000244729"/>
    </source>
</evidence>
<evidence type="ECO:0000256" key="1">
    <source>
        <dbReference type="SAM" id="MobiDB-lite"/>
    </source>
</evidence>
<keyword evidence="2" id="KW-0472">Membrane</keyword>
<name>A0A2S0WY45_9MICO</name>
<dbReference type="Proteomes" id="UP000244729">
    <property type="component" value="Chromosome"/>
</dbReference>
<protein>
    <submittedName>
        <fullName evidence="4">Uncharacterized protein</fullName>
    </submittedName>
</protein>
<evidence type="ECO:0000313" key="4">
    <source>
        <dbReference type="EMBL" id="AWB96275.1"/>
    </source>
</evidence>
<dbReference type="KEGG" id="agm:DCE93_11960"/>
<dbReference type="RefSeq" id="WP_108596074.1">
    <property type="nucleotide sequence ID" value="NZ_CP028913.1"/>
</dbReference>
<evidence type="ECO:0000256" key="2">
    <source>
        <dbReference type="SAM" id="Phobius"/>
    </source>
</evidence>
<gene>
    <name evidence="4" type="ORF">DCE93_11960</name>
</gene>
<reference evidence="4 5" key="1">
    <citation type="submission" date="2018-04" db="EMBL/GenBank/DDBJ databases">
        <authorList>
            <person name="Li J."/>
        </authorList>
    </citation>
    <scope>NUCLEOTIDE SEQUENCE [LARGE SCALE GENOMIC DNA]</scope>
    <source>
        <strain evidence="5">30A</strain>
    </source>
</reference>
<accession>A0A2S0WY45</accession>
<organism evidence="4 5">
    <name type="scientific">Agromyces badenianii</name>
    <dbReference type="NCBI Taxonomy" id="2080742"/>
    <lineage>
        <taxon>Bacteria</taxon>
        <taxon>Bacillati</taxon>
        <taxon>Actinomycetota</taxon>
        <taxon>Actinomycetes</taxon>
        <taxon>Micrococcales</taxon>
        <taxon>Microbacteriaceae</taxon>
        <taxon>Agromyces</taxon>
    </lineage>
</organism>
<keyword evidence="2" id="KW-0812">Transmembrane</keyword>
<keyword evidence="2" id="KW-1133">Transmembrane helix</keyword>
<keyword evidence="3" id="KW-0732">Signal</keyword>
<sequence>MTMLGMVGMVTGAAMLAFSSAFGAAAQSSIALMVAAGGAAVSIAGVAVVCIGLVLRPSRAVEHGRLYVPVHHRTTYARPGRRRRDGARAQSPVTAEQPVVAG</sequence>
<proteinExistence type="predicted"/>
<dbReference type="AlphaFoldDB" id="A0A2S0WY45"/>
<feature type="signal peptide" evidence="3">
    <location>
        <begin position="1"/>
        <end position="23"/>
    </location>
</feature>
<feature type="chain" id="PRO_5039475114" evidence="3">
    <location>
        <begin position="24"/>
        <end position="102"/>
    </location>
</feature>
<feature type="transmembrane region" description="Helical" evidence="2">
    <location>
        <begin position="33"/>
        <end position="55"/>
    </location>
</feature>
<feature type="region of interest" description="Disordered" evidence="1">
    <location>
        <begin position="77"/>
        <end position="102"/>
    </location>
</feature>
<keyword evidence="5" id="KW-1185">Reference proteome</keyword>